<feature type="binding site" evidence="15">
    <location>
        <position position="502"/>
    </location>
    <ligand>
        <name>Zn(2+)</name>
        <dbReference type="ChEBI" id="CHEBI:29105"/>
        <note>catalytic</note>
    </ligand>
</feature>
<dbReference type="Gene3D" id="1.20.58.760">
    <property type="entry name" value="Peptidase M41"/>
    <property type="match status" value="1"/>
</dbReference>
<comment type="similarity">
    <text evidence="16">Belongs to the AAA ATPase family.</text>
</comment>
<dbReference type="InterPro" id="IPR011546">
    <property type="entry name" value="Pept_M41_FtsH_extracell"/>
</dbReference>
<evidence type="ECO:0000256" key="12">
    <source>
        <dbReference type="ARBA" id="ARBA00023049"/>
    </source>
</evidence>
<dbReference type="SMART" id="SM00382">
    <property type="entry name" value="AAA"/>
    <property type="match status" value="1"/>
</dbReference>
<evidence type="ECO:0000256" key="2">
    <source>
        <dbReference type="ARBA" id="ARBA00010044"/>
    </source>
</evidence>
<dbReference type="Pfam" id="PF00004">
    <property type="entry name" value="AAA"/>
    <property type="match status" value="1"/>
</dbReference>
<dbReference type="Gene3D" id="3.30.720.210">
    <property type="match status" value="1"/>
</dbReference>
<comment type="function">
    <text evidence="15">Acts as a processive, ATP-dependent zinc metallopeptidase for both cytoplasmic and membrane proteins. Plays a role in the quality control of integral membrane proteins.</text>
</comment>
<dbReference type="FunFam" id="1.10.8.60:FF:000001">
    <property type="entry name" value="ATP-dependent zinc metalloprotease FtsH"/>
    <property type="match status" value="1"/>
</dbReference>
<comment type="similarity">
    <text evidence="14 15">In the central section; belongs to the AAA ATPase family.</text>
</comment>
<dbReference type="InterPro" id="IPR000642">
    <property type="entry name" value="Peptidase_M41"/>
</dbReference>
<dbReference type="GO" id="GO:0005886">
    <property type="term" value="C:plasma membrane"/>
    <property type="evidence" value="ECO:0007669"/>
    <property type="project" value="UniProtKB-SubCell"/>
</dbReference>
<dbReference type="InterPro" id="IPR027417">
    <property type="entry name" value="P-loop_NTPase"/>
</dbReference>
<feature type="transmembrane region" description="Helical" evidence="15">
    <location>
        <begin position="110"/>
        <end position="131"/>
    </location>
</feature>
<evidence type="ECO:0000256" key="4">
    <source>
        <dbReference type="ARBA" id="ARBA00022670"/>
    </source>
</evidence>
<sequence>MRKMFRGASFYIIIFIVLLILVQQFVQPPQESVEIPFSELYQELINGKVEEINIVDRSVEGTLIRDGESVNFESFVPVVFSDERLTAILESNMVDIGAEVKGAPPPSTPWFIQLLPSVFMILIFVVLWFVFMQQSQGGGNKVMSFGKSKAKLHKEDEKTRINFDDVAGLDEEKEELQELVDFLKNPKKFVDLGARIPKGILMVGPPGTGKTFLTKAVAGEAGVPFYSISGSDFVEMFVGVGASRVRDLFDQAKKSAPCIIFIDEIDAVGRRRGAGLGGGHDEREQTLNQLLVEMDGFGINEGVIVVAATNRADILDPALLRPGRFDRQVAVGLPDLKGREAILKVHARGKPIDESVDLKVLARRTPGFSPADIENLMNEAALLTARKNQKKLMMDTIEEAITKVIAGMEKKSRVISEKERVLTSFHEAGHALVASMLPNTDPVHQISIIPRGRAGGFTMILPKEDKYYATKTEMEEHIIHLLGGRVAEKLVLSDISTGAQNDLQRVTAIARGMVTKYGMSDKLGPMTFGSDEDEVFLGRDMTSKRNYSEEVAAQIDDEIRRIVEEAYHRTELLLKENMEKLHSIAHALLKLETLNADEYKRIFYGDIIIGKDDDIDTVRNKIASVQLEESEIEMTEEEMDENSAEESASHLENEMEQKQEADRNSTVSSEKYRPVSSDHIESDS</sequence>
<dbReference type="Proteomes" id="UP000199287">
    <property type="component" value="Unassembled WGS sequence"/>
</dbReference>
<keyword evidence="10 15" id="KW-0067">ATP-binding</keyword>
<dbReference type="PANTHER" id="PTHR23076:SF113">
    <property type="entry name" value="ATP-DEPENDENT ZINC METALLOPROTEASE FTSH 1, CHLOROPLASTIC-RELATED"/>
    <property type="match status" value="1"/>
</dbReference>
<feature type="binding site" evidence="15">
    <location>
        <begin position="204"/>
        <end position="211"/>
    </location>
    <ligand>
        <name>ATP</name>
        <dbReference type="ChEBI" id="CHEBI:30616"/>
    </ligand>
</feature>
<keyword evidence="6 15" id="KW-0479">Metal-binding</keyword>
<dbReference type="Pfam" id="PF01434">
    <property type="entry name" value="Peptidase_M41"/>
    <property type="match status" value="1"/>
</dbReference>
<feature type="compositionally biased region" description="Acidic residues" evidence="17">
    <location>
        <begin position="632"/>
        <end position="644"/>
    </location>
</feature>
<evidence type="ECO:0000313" key="19">
    <source>
        <dbReference type="EMBL" id="SFH73525.1"/>
    </source>
</evidence>
<dbReference type="InterPro" id="IPR003960">
    <property type="entry name" value="ATPase_AAA_CS"/>
</dbReference>
<dbReference type="STRING" id="69895.SAMN05192551_102382"/>
<dbReference type="RefSeq" id="WP_278280283.1">
    <property type="nucleotide sequence ID" value="NZ_FOQA01000002.1"/>
</dbReference>
<accession>A0A1I3CGC1</accession>
<keyword evidence="4 15" id="KW-0645">Protease</keyword>
<reference evidence="20" key="1">
    <citation type="submission" date="2016-10" db="EMBL/GenBank/DDBJ databases">
        <authorList>
            <person name="Varghese N."/>
            <person name="Submissions S."/>
        </authorList>
    </citation>
    <scope>NUCLEOTIDE SEQUENCE [LARGE SCALE GENOMIC DNA]</scope>
    <source>
        <strain evidence="20">Z-7934</strain>
    </source>
</reference>
<evidence type="ECO:0000256" key="11">
    <source>
        <dbReference type="ARBA" id="ARBA00022989"/>
    </source>
</evidence>
<dbReference type="FunFam" id="3.40.50.300:FF:000001">
    <property type="entry name" value="ATP-dependent zinc metalloprotease FtsH"/>
    <property type="match status" value="1"/>
</dbReference>
<keyword evidence="3 15" id="KW-1003">Cell membrane</keyword>
<feature type="transmembrane region" description="Helical" evidence="15">
    <location>
        <begin position="7"/>
        <end position="26"/>
    </location>
</feature>
<dbReference type="FunFam" id="1.20.58.760:FF:000001">
    <property type="entry name" value="ATP-dependent zinc metalloprotease FtsH"/>
    <property type="match status" value="1"/>
</dbReference>
<evidence type="ECO:0000256" key="13">
    <source>
        <dbReference type="ARBA" id="ARBA00023136"/>
    </source>
</evidence>
<dbReference type="GO" id="GO:0030163">
    <property type="term" value="P:protein catabolic process"/>
    <property type="evidence" value="ECO:0007669"/>
    <property type="project" value="UniProtKB-UniRule"/>
</dbReference>
<comment type="similarity">
    <text evidence="2 15">In the C-terminal section; belongs to the peptidase M41 family.</text>
</comment>
<dbReference type="GO" id="GO:0016887">
    <property type="term" value="F:ATP hydrolysis activity"/>
    <property type="evidence" value="ECO:0007669"/>
    <property type="project" value="UniProtKB-UniRule"/>
</dbReference>
<dbReference type="SUPFAM" id="SSF140990">
    <property type="entry name" value="FtsH protease domain-like"/>
    <property type="match status" value="1"/>
</dbReference>
<dbReference type="InterPro" id="IPR005936">
    <property type="entry name" value="FtsH"/>
</dbReference>
<evidence type="ECO:0000256" key="1">
    <source>
        <dbReference type="ARBA" id="ARBA00004370"/>
    </source>
</evidence>
<dbReference type="SUPFAM" id="SSF52540">
    <property type="entry name" value="P-loop containing nucleoside triphosphate hydrolases"/>
    <property type="match status" value="1"/>
</dbReference>
<keyword evidence="9 15" id="KW-0862">Zinc</keyword>
<feature type="binding site" evidence="15">
    <location>
        <position position="430"/>
    </location>
    <ligand>
        <name>Zn(2+)</name>
        <dbReference type="ChEBI" id="CHEBI:29105"/>
        <note>catalytic</note>
    </ligand>
</feature>
<keyword evidence="20" id="KW-1185">Reference proteome</keyword>
<comment type="subcellular location">
    <subcellularLocation>
        <location evidence="15">Cell membrane</location>
        <topology evidence="15">Multi-pass membrane protein</topology>
        <orientation evidence="15">Cytoplasmic side</orientation>
    </subcellularLocation>
    <subcellularLocation>
        <location evidence="1">Membrane</location>
    </subcellularLocation>
</comment>
<evidence type="ECO:0000313" key="20">
    <source>
        <dbReference type="Proteomes" id="UP000199287"/>
    </source>
</evidence>
<evidence type="ECO:0000256" key="6">
    <source>
        <dbReference type="ARBA" id="ARBA00022723"/>
    </source>
</evidence>
<dbReference type="GO" id="GO:0006508">
    <property type="term" value="P:proteolysis"/>
    <property type="evidence" value="ECO:0007669"/>
    <property type="project" value="UniProtKB-KW"/>
</dbReference>
<keyword evidence="13 15" id="KW-0472">Membrane</keyword>
<gene>
    <name evidence="15" type="primary">ftsH</name>
    <name evidence="19" type="ORF">SAMN05192551_102382</name>
</gene>
<feature type="compositionally biased region" description="Basic and acidic residues" evidence="17">
    <location>
        <begin position="670"/>
        <end position="684"/>
    </location>
</feature>
<dbReference type="GO" id="GO:0004222">
    <property type="term" value="F:metalloendopeptidase activity"/>
    <property type="evidence" value="ECO:0007669"/>
    <property type="project" value="InterPro"/>
</dbReference>
<dbReference type="GO" id="GO:0051301">
    <property type="term" value="P:cell division"/>
    <property type="evidence" value="ECO:0007669"/>
    <property type="project" value="UniProtKB-KW"/>
</dbReference>
<dbReference type="Gene3D" id="1.10.8.60">
    <property type="match status" value="1"/>
</dbReference>
<keyword evidence="19" id="KW-0131">Cell cycle</keyword>
<proteinExistence type="inferred from homology"/>
<dbReference type="Pfam" id="PF06480">
    <property type="entry name" value="FtsH_ext"/>
    <property type="match status" value="1"/>
</dbReference>
<dbReference type="GO" id="GO:0008270">
    <property type="term" value="F:zinc ion binding"/>
    <property type="evidence" value="ECO:0007669"/>
    <property type="project" value="UniProtKB-UniRule"/>
</dbReference>
<evidence type="ECO:0000256" key="8">
    <source>
        <dbReference type="ARBA" id="ARBA00022801"/>
    </source>
</evidence>
<dbReference type="InterPro" id="IPR003959">
    <property type="entry name" value="ATPase_AAA_core"/>
</dbReference>
<organism evidence="19 20">
    <name type="scientific">Tindallia magadiensis</name>
    <dbReference type="NCBI Taxonomy" id="69895"/>
    <lineage>
        <taxon>Bacteria</taxon>
        <taxon>Bacillati</taxon>
        <taxon>Bacillota</taxon>
        <taxon>Clostridia</taxon>
        <taxon>Peptostreptococcales</taxon>
        <taxon>Tindalliaceae</taxon>
        <taxon>Tindallia</taxon>
    </lineage>
</organism>
<dbReference type="GO" id="GO:0004176">
    <property type="term" value="F:ATP-dependent peptidase activity"/>
    <property type="evidence" value="ECO:0007669"/>
    <property type="project" value="InterPro"/>
</dbReference>
<dbReference type="CDD" id="cd19501">
    <property type="entry name" value="RecA-like_FtsH"/>
    <property type="match status" value="1"/>
</dbReference>
<dbReference type="HAMAP" id="MF_01458">
    <property type="entry name" value="FtsH"/>
    <property type="match status" value="1"/>
</dbReference>
<evidence type="ECO:0000256" key="14">
    <source>
        <dbReference type="ARBA" id="ARBA00061570"/>
    </source>
</evidence>
<feature type="domain" description="AAA+ ATPase" evidence="18">
    <location>
        <begin position="196"/>
        <end position="335"/>
    </location>
</feature>
<dbReference type="Pfam" id="PF17862">
    <property type="entry name" value="AAA_lid_3"/>
    <property type="match status" value="1"/>
</dbReference>
<keyword evidence="12 15" id="KW-0482">Metalloprotease</keyword>
<comment type="cofactor">
    <cofactor evidence="15">
        <name>Zn(2+)</name>
        <dbReference type="ChEBI" id="CHEBI:29105"/>
    </cofactor>
    <text evidence="15">Binds 1 zinc ion per subunit.</text>
</comment>
<evidence type="ECO:0000256" key="15">
    <source>
        <dbReference type="HAMAP-Rule" id="MF_01458"/>
    </source>
</evidence>
<comment type="subunit">
    <text evidence="15">Homohexamer.</text>
</comment>
<feature type="compositionally biased region" description="Basic and acidic residues" evidence="17">
    <location>
        <begin position="647"/>
        <end position="663"/>
    </location>
</feature>
<keyword evidence="7 15" id="KW-0547">Nucleotide-binding</keyword>
<name>A0A1I3CGC1_9FIRM</name>
<evidence type="ECO:0000256" key="3">
    <source>
        <dbReference type="ARBA" id="ARBA00022475"/>
    </source>
</evidence>
<keyword evidence="19" id="KW-0132">Cell division</keyword>
<dbReference type="PROSITE" id="PS00674">
    <property type="entry name" value="AAA"/>
    <property type="match status" value="1"/>
</dbReference>
<dbReference type="InterPro" id="IPR037219">
    <property type="entry name" value="Peptidase_M41-like"/>
</dbReference>
<dbReference type="InterPro" id="IPR003593">
    <property type="entry name" value="AAA+_ATPase"/>
</dbReference>
<feature type="binding site" evidence="15">
    <location>
        <position position="426"/>
    </location>
    <ligand>
        <name>Zn(2+)</name>
        <dbReference type="ChEBI" id="CHEBI:29105"/>
        <note>catalytic</note>
    </ligand>
</feature>
<feature type="region of interest" description="Disordered" evidence="17">
    <location>
        <begin position="632"/>
        <end position="684"/>
    </location>
</feature>
<dbReference type="EC" id="3.4.24.-" evidence="15"/>
<keyword evidence="8 15" id="KW-0378">Hydrolase</keyword>
<evidence type="ECO:0000256" key="17">
    <source>
        <dbReference type="SAM" id="MobiDB-lite"/>
    </source>
</evidence>
<evidence type="ECO:0000256" key="10">
    <source>
        <dbReference type="ARBA" id="ARBA00022840"/>
    </source>
</evidence>
<dbReference type="AlphaFoldDB" id="A0A1I3CGC1"/>
<keyword evidence="11 15" id="KW-1133">Transmembrane helix</keyword>
<dbReference type="PANTHER" id="PTHR23076">
    <property type="entry name" value="METALLOPROTEASE M41 FTSH"/>
    <property type="match status" value="1"/>
</dbReference>
<dbReference type="EMBL" id="FOQA01000002">
    <property type="protein sequence ID" value="SFH73525.1"/>
    <property type="molecule type" value="Genomic_DNA"/>
</dbReference>
<protein>
    <recommendedName>
        <fullName evidence="15">ATP-dependent zinc metalloprotease FtsH</fullName>
        <ecNumber evidence="15">3.4.24.-</ecNumber>
    </recommendedName>
</protein>
<keyword evidence="5 15" id="KW-0812">Transmembrane</keyword>
<dbReference type="NCBIfam" id="TIGR01241">
    <property type="entry name" value="FtsH_fam"/>
    <property type="match status" value="1"/>
</dbReference>
<feature type="active site" evidence="15">
    <location>
        <position position="427"/>
    </location>
</feature>
<evidence type="ECO:0000256" key="5">
    <source>
        <dbReference type="ARBA" id="ARBA00022692"/>
    </source>
</evidence>
<evidence type="ECO:0000256" key="16">
    <source>
        <dbReference type="RuleBase" id="RU003651"/>
    </source>
</evidence>
<dbReference type="Gene3D" id="3.40.50.300">
    <property type="entry name" value="P-loop containing nucleotide triphosphate hydrolases"/>
    <property type="match status" value="1"/>
</dbReference>
<evidence type="ECO:0000256" key="9">
    <source>
        <dbReference type="ARBA" id="ARBA00022833"/>
    </source>
</evidence>
<dbReference type="GO" id="GO:0005524">
    <property type="term" value="F:ATP binding"/>
    <property type="evidence" value="ECO:0007669"/>
    <property type="project" value="UniProtKB-UniRule"/>
</dbReference>
<evidence type="ECO:0000256" key="7">
    <source>
        <dbReference type="ARBA" id="ARBA00022741"/>
    </source>
</evidence>
<evidence type="ECO:0000259" key="18">
    <source>
        <dbReference type="SMART" id="SM00382"/>
    </source>
</evidence>
<dbReference type="InterPro" id="IPR041569">
    <property type="entry name" value="AAA_lid_3"/>
</dbReference>